<keyword evidence="4" id="KW-1185">Reference proteome</keyword>
<dbReference type="InterPro" id="IPR005312">
    <property type="entry name" value="DUF1759"/>
</dbReference>
<feature type="compositionally biased region" description="Basic and acidic residues" evidence="2">
    <location>
        <begin position="52"/>
        <end position="67"/>
    </location>
</feature>
<evidence type="ECO:0000313" key="3">
    <source>
        <dbReference type="EMBL" id="KAK0144665.1"/>
    </source>
</evidence>
<protein>
    <submittedName>
        <fullName evidence="3">Uncharacterized protein</fullName>
    </submittedName>
</protein>
<dbReference type="PANTHER" id="PTHR47331:SF5">
    <property type="entry name" value="RIBONUCLEASE H"/>
    <property type="match status" value="1"/>
</dbReference>
<evidence type="ECO:0000256" key="1">
    <source>
        <dbReference type="SAM" id="Coils"/>
    </source>
</evidence>
<reference evidence="3" key="1">
    <citation type="journal article" date="2023" name="Front. Mar. Sci.">
        <title>A new Merluccius polli reference genome to investigate the effects of global change in West African waters.</title>
        <authorList>
            <person name="Mateo J.L."/>
            <person name="Blanco-Fernandez C."/>
            <person name="Garcia-Vazquez E."/>
            <person name="Machado-Schiaffino G."/>
        </authorList>
    </citation>
    <scope>NUCLEOTIDE SEQUENCE</scope>
    <source>
        <strain evidence="3">C29</strain>
        <tissue evidence="3">Fin</tissue>
    </source>
</reference>
<feature type="coiled-coil region" evidence="1">
    <location>
        <begin position="225"/>
        <end position="279"/>
    </location>
</feature>
<gene>
    <name evidence="3" type="ORF">N1851_017007</name>
</gene>
<keyword evidence="1" id="KW-0175">Coiled coil</keyword>
<name>A0AA47P174_MERPO</name>
<feature type="compositionally biased region" description="Polar residues" evidence="2">
    <location>
        <begin position="344"/>
        <end position="355"/>
    </location>
</feature>
<organism evidence="3 4">
    <name type="scientific">Merluccius polli</name>
    <name type="common">Benguela hake</name>
    <name type="synonym">Merluccius cadenati</name>
    <dbReference type="NCBI Taxonomy" id="89951"/>
    <lineage>
        <taxon>Eukaryota</taxon>
        <taxon>Metazoa</taxon>
        <taxon>Chordata</taxon>
        <taxon>Craniata</taxon>
        <taxon>Vertebrata</taxon>
        <taxon>Euteleostomi</taxon>
        <taxon>Actinopterygii</taxon>
        <taxon>Neopterygii</taxon>
        <taxon>Teleostei</taxon>
        <taxon>Neoteleostei</taxon>
        <taxon>Acanthomorphata</taxon>
        <taxon>Zeiogadaria</taxon>
        <taxon>Gadariae</taxon>
        <taxon>Gadiformes</taxon>
        <taxon>Gadoidei</taxon>
        <taxon>Merlucciidae</taxon>
        <taxon>Merluccius</taxon>
    </lineage>
</organism>
<feature type="compositionally biased region" description="Basic and acidic residues" evidence="2">
    <location>
        <begin position="18"/>
        <end position="28"/>
    </location>
</feature>
<feature type="region of interest" description="Disordered" evidence="2">
    <location>
        <begin position="1"/>
        <end position="68"/>
    </location>
</feature>
<proteinExistence type="predicted"/>
<evidence type="ECO:0000256" key="2">
    <source>
        <dbReference type="SAM" id="MobiDB-lite"/>
    </source>
</evidence>
<evidence type="ECO:0000313" key="4">
    <source>
        <dbReference type="Proteomes" id="UP001174136"/>
    </source>
</evidence>
<dbReference type="Pfam" id="PF03564">
    <property type="entry name" value="DUF1759"/>
    <property type="match status" value="1"/>
</dbReference>
<dbReference type="Proteomes" id="UP001174136">
    <property type="component" value="Unassembled WGS sequence"/>
</dbReference>
<dbReference type="EMBL" id="JAOPHQ010003127">
    <property type="protein sequence ID" value="KAK0144665.1"/>
    <property type="molecule type" value="Genomic_DNA"/>
</dbReference>
<accession>A0AA47P174</accession>
<feature type="region of interest" description="Disordered" evidence="2">
    <location>
        <begin position="324"/>
        <end position="355"/>
    </location>
</feature>
<comment type="caution">
    <text evidence="3">The sequence shown here is derived from an EMBL/GenBank/DDBJ whole genome shotgun (WGS) entry which is preliminary data.</text>
</comment>
<sequence>MSEPSKGMDGELAIEQANEAKKENDPKAQEVTQSESKQEIEPKAQEVTQSEEPCRSDRSRTLREKGRTLQSETLKTMQLRFEDAYDCWKVLTKVVKKSVMRKDPSDILQEHVNRMEKEKAELNSLYDSYRGIDSPPHTMRNKLDKSTAITQTVRQNAIFQIQGTTEEIIWPDADSVFASSTSSISLPVHNSRETNSVKSYISVKRQEAAAEYAHTRAVLTIMAEQERCQDELQMLEAQNKRIAAEQEAAARSRRLQEEKEEIERKIEGQNREAALLKKQDDEKATRNLSTESLKRELERLEKLKSLNAAKAKLQVYEENNDEWEEVPVPESPKAKHIGNKVNRSESQVLPTSTTPFGETLTDSRDFVKLLAEAISANRLPIPEPTIFYGDPLRFCHWKSSFQTLIERKNIPTAEKMFFLQKYVGGAVRETLEGNFLLDSQDSYCSAWHLLNERYGQPFVIAKAFRDKLYAWPKIASKENSELRFVDFLRSVECAMTDNENLHVLNDAMENQKLAAKLPDWLSPRWNRRATQYYLEQGFSTFFRLGPPKTALRPVESDQAKHKSQTFGAKIFTTNANERSFVTCVFCKKSGHGLQKCWKFLEFTCWQN</sequence>
<dbReference type="PANTHER" id="PTHR47331">
    <property type="entry name" value="PHD-TYPE DOMAIN-CONTAINING PROTEIN"/>
    <property type="match status" value="1"/>
</dbReference>
<dbReference type="AlphaFoldDB" id="A0AA47P174"/>